<accession>A0AAI8CFG4</accession>
<gene>
    <name evidence="1" type="ORF">UN65_00970</name>
</gene>
<reference evidence="2" key="1">
    <citation type="submission" date="2016-03" db="EMBL/GenBank/DDBJ databases">
        <title>Flavobacterium columnare strain B185, complete genome.</title>
        <authorList>
            <person name="Sundberg L.-R."/>
            <person name="Papponen P."/>
            <person name="Laanto E."/>
        </authorList>
    </citation>
    <scope>NUCLEOTIDE SEQUENCE [LARGE SCALE GENOMIC DNA]</scope>
    <source>
        <strain evidence="2">B185</strain>
    </source>
</reference>
<organism evidence="1 2">
    <name type="scientific">Flavobacterium columnare</name>
    <dbReference type="NCBI Taxonomy" id="996"/>
    <lineage>
        <taxon>Bacteria</taxon>
        <taxon>Pseudomonadati</taxon>
        <taxon>Bacteroidota</taxon>
        <taxon>Flavobacteriia</taxon>
        <taxon>Flavobacteriales</taxon>
        <taxon>Flavobacteriaceae</taxon>
        <taxon>Flavobacterium</taxon>
    </lineage>
</organism>
<evidence type="ECO:0000313" key="2">
    <source>
        <dbReference type="Proteomes" id="UP000304840"/>
    </source>
</evidence>
<sequence>MNTIQILKNMSVFLNYDYDICIKKSSYPDEYQIRHIQEFTRFTYNPIQNVLSFRDERENEWIYTGNMSVKYFYKEYDFELSILSGSTLYGNNKTIKHTQTAEEIFHLAFFYFAKFIRTTVNIPIIFPKMIYQGPPIDLFSPICEYRYQNPILVLYTEASLNFLGYCVKIINKDNLVSFSESYSNGYAVSFVDEKRNKWMYTDRDKLNFAIIKEEGYDLGSYERGCKYYDEKNDTYTLFTNTKEEVYQKAFLYFSSFIKHKKHRKYRLKAFELSNN</sequence>
<evidence type="ECO:0000313" key="1">
    <source>
        <dbReference type="EMBL" id="AMO19112.1"/>
    </source>
</evidence>
<dbReference type="AlphaFoldDB" id="A0AAI8CFG4"/>
<dbReference type="EMBL" id="CP010992">
    <property type="protein sequence ID" value="AMO19112.1"/>
    <property type="molecule type" value="Genomic_DNA"/>
</dbReference>
<proteinExistence type="predicted"/>
<dbReference type="RefSeq" id="WP_138424759.1">
    <property type="nucleotide sequence ID" value="NZ_CP010992.1"/>
</dbReference>
<reference evidence="1 2" key="2">
    <citation type="submission" date="2019-05" db="EMBL/GenBank/DDBJ databases">
        <authorList>
            <person name="Ravantti J.J."/>
        </authorList>
    </citation>
    <scope>NUCLEOTIDE SEQUENCE [LARGE SCALE GENOMIC DNA]</scope>
    <source>
        <strain evidence="1 2">B185</strain>
    </source>
</reference>
<protein>
    <submittedName>
        <fullName evidence="1">Uncharacterized protein</fullName>
    </submittedName>
</protein>
<dbReference type="Proteomes" id="UP000304840">
    <property type="component" value="Chromosome"/>
</dbReference>
<name>A0AAI8CFG4_9FLAO</name>